<protein>
    <recommendedName>
        <fullName evidence="4">EamA domain-containing protein</fullName>
    </recommendedName>
</protein>
<feature type="transmembrane region" description="Helical" evidence="1">
    <location>
        <begin position="244"/>
        <end position="277"/>
    </location>
</feature>
<comment type="caution">
    <text evidence="2">The sequence shown here is derived from an EMBL/GenBank/DDBJ whole genome shotgun (WGS) entry which is preliminary data.</text>
</comment>
<evidence type="ECO:0000313" key="3">
    <source>
        <dbReference type="Proteomes" id="UP000177078"/>
    </source>
</evidence>
<keyword evidence="1" id="KW-0812">Transmembrane</keyword>
<reference evidence="2 3" key="1">
    <citation type="journal article" date="2016" name="Nat. Commun.">
        <title>Thousands of microbial genomes shed light on interconnected biogeochemical processes in an aquifer system.</title>
        <authorList>
            <person name="Anantharaman K."/>
            <person name="Brown C.T."/>
            <person name="Hug L.A."/>
            <person name="Sharon I."/>
            <person name="Castelle C.J."/>
            <person name="Probst A.J."/>
            <person name="Thomas B.C."/>
            <person name="Singh A."/>
            <person name="Wilkins M.J."/>
            <person name="Karaoz U."/>
            <person name="Brodie E.L."/>
            <person name="Williams K.H."/>
            <person name="Hubbard S.S."/>
            <person name="Banfield J.F."/>
        </authorList>
    </citation>
    <scope>NUCLEOTIDE SEQUENCE [LARGE SCALE GENOMIC DNA]</scope>
</reference>
<keyword evidence="1" id="KW-0472">Membrane</keyword>
<keyword evidence="1" id="KW-1133">Transmembrane helix</keyword>
<accession>A0A1G2RDQ2</accession>
<dbReference type="Proteomes" id="UP000177078">
    <property type="component" value="Unassembled WGS sequence"/>
</dbReference>
<feature type="transmembrane region" description="Helical" evidence="1">
    <location>
        <begin position="18"/>
        <end position="35"/>
    </location>
</feature>
<dbReference type="AlphaFoldDB" id="A0A1G2RDQ2"/>
<feature type="transmembrane region" description="Helical" evidence="1">
    <location>
        <begin position="141"/>
        <end position="159"/>
    </location>
</feature>
<gene>
    <name evidence="2" type="ORF">A3F15_00425</name>
</gene>
<feature type="transmembrane region" description="Helical" evidence="1">
    <location>
        <begin position="165"/>
        <end position="184"/>
    </location>
</feature>
<name>A0A1G2RDQ2_9BACT</name>
<dbReference type="InterPro" id="IPR037185">
    <property type="entry name" value="EmrE-like"/>
</dbReference>
<dbReference type="STRING" id="1802457.A3F15_00425"/>
<sequence length="279" mass="30408">MILCARYLGNKGFSSKQILLFLFALAFLGFFVLNYKSLDNIASSEKFLLFLIIMLVAGVASVVGNLANFTAIIKSPNPEFVEAIKNSNILLISFLSISLFGSPLASFKILGQILIIIGVYLLISGQNNTVKQNTVNQSSKWYVLAITGAVGFTIMVLGVKEAIRIGFLPIQINLFIFGFNLLAFTMLTAKEIKGYLISNNQLRAFLPIAFLMTVFSFLGNILNVKGISLAPNPGYHESIKNTQALLVTLLSVPFFGVTIDNIKLLGVLITLTGSIILLI</sequence>
<evidence type="ECO:0000313" key="2">
    <source>
        <dbReference type="EMBL" id="OHA70191.1"/>
    </source>
</evidence>
<organism evidence="2 3">
    <name type="scientific">Candidatus Wildermuthbacteria bacterium RIFCSPHIGHO2_12_FULL_40_12</name>
    <dbReference type="NCBI Taxonomy" id="1802457"/>
    <lineage>
        <taxon>Bacteria</taxon>
        <taxon>Candidatus Wildermuthiibacteriota</taxon>
    </lineage>
</organism>
<dbReference type="EMBL" id="MHUC01000035">
    <property type="protein sequence ID" value="OHA70191.1"/>
    <property type="molecule type" value="Genomic_DNA"/>
</dbReference>
<proteinExistence type="predicted"/>
<evidence type="ECO:0000256" key="1">
    <source>
        <dbReference type="SAM" id="Phobius"/>
    </source>
</evidence>
<feature type="transmembrane region" description="Helical" evidence="1">
    <location>
        <begin position="89"/>
        <end position="121"/>
    </location>
</feature>
<evidence type="ECO:0008006" key="4">
    <source>
        <dbReference type="Google" id="ProtNLM"/>
    </source>
</evidence>
<feature type="transmembrane region" description="Helical" evidence="1">
    <location>
        <begin position="47"/>
        <end position="69"/>
    </location>
</feature>
<feature type="transmembrane region" description="Helical" evidence="1">
    <location>
        <begin position="204"/>
        <end position="224"/>
    </location>
</feature>
<dbReference type="SUPFAM" id="SSF103481">
    <property type="entry name" value="Multidrug resistance efflux transporter EmrE"/>
    <property type="match status" value="1"/>
</dbReference>